<name>A0ABQ5ZEG4_9HYPH</name>
<protein>
    <submittedName>
        <fullName evidence="2">Uncharacterized protein</fullName>
    </submittedName>
</protein>
<accession>A0ABQ5ZEG4</accession>
<feature type="compositionally biased region" description="Polar residues" evidence="1">
    <location>
        <begin position="251"/>
        <end position="262"/>
    </location>
</feature>
<sequence>MATDYERRDPTQDYAERRGITFRARVVQIMRKLVPERVRDAVNGMLDGLRSLGDGVPGPNVAQQPERGTAGKAEAERHTGEDPQEVLRSARTRALVRHARAVDTIFAAQEQGGKASPEQVQELHEARAAFEDVRPYGSHDAEAAYKKNPELATEAASGGVNRAIRALQLETEILTDPQRRADRFVERWHELKHTGHRQYEAGNISGYKATKSVMGDMAKSLERDPQLDPCSPIASANSASVSNQAAALAGNSPSPTASTSAGGRSLGL</sequence>
<dbReference type="EMBL" id="BSOP01000009">
    <property type="protein sequence ID" value="GLR50030.1"/>
    <property type="molecule type" value="Genomic_DNA"/>
</dbReference>
<feature type="region of interest" description="Disordered" evidence="1">
    <location>
        <begin position="50"/>
        <end position="86"/>
    </location>
</feature>
<evidence type="ECO:0000313" key="3">
    <source>
        <dbReference type="Proteomes" id="UP001156702"/>
    </source>
</evidence>
<evidence type="ECO:0000313" key="2">
    <source>
        <dbReference type="EMBL" id="GLR50030.1"/>
    </source>
</evidence>
<keyword evidence="3" id="KW-1185">Reference proteome</keyword>
<gene>
    <name evidence="2" type="ORF">GCM10007923_12350</name>
</gene>
<evidence type="ECO:0000256" key="1">
    <source>
        <dbReference type="SAM" id="MobiDB-lite"/>
    </source>
</evidence>
<feature type="region of interest" description="Disordered" evidence="1">
    <location>
        <begin position="222"/>
        <end position="268"/>
    </location>
</feature>
<reference evidence="3" key="1">
    <citation type="journal article" date="2019" name="Int. J. Syst. Evol. Microbiol.">
        <title>The Global Catalogue of Microorganisms (GCM) 10K type strain sequencing project: providing services to taxonomists for standard genome sequencing and annotation.</title>
        <authorList>
            <consortium name="The Broad Institute Genomics Platform"/>
            <consortium name="The Broad Institute Genome Sequencing Center for Infectious Disease"/>
            <person name="Wu L."/>
            <person name="Ma J."/>
        </authorList>
    </citation>
    <scope>NUCLEOTIDE SEQUENCE [LARGE SCALE GENOMIC DNA]</scope>
    <source>
        <strain evidence="3">NBRC 102122</strain>
    </source>
</reference>
<feature type="compositionally biased region" description="Low complexity" evidence="1">
    <location>
        <begin position="234"/>
        <end position="249"/>
    </location>
</feature>
<dbReference type="Proteomes" id="UP001156702">
    <property type="component" value="Unassembled WGS sequence"/>
</dbReference>
<comment type="caution">
    <text evidence="2">The sequence shown here is derived from an EMBL/GenBank/DDBJ whole genome shotgun (WGS) entry which is preliminary data.</text>
</comment>
<organism evidence="2 3">
    <name type="scientific">Shinella yambaruensis</name>
    <dbReference type="NCBI Taxonomy" id="415996"/>
    <lineage>
        <taxon>Bacteria</taxon>
        <taxon>Pseudomonadati</taxon>
        <taxon>Pseudomonadota</taxon>
        <taxon>Alphaproteobacteria</taxon>
        <taxon>Hyphomicrobiales</taxon>
        <taxon>Rhizobiaceae</taxon>
        <taxon>Shinella</taxon>
    </lineage>
</organism>
<proteinExistence type="predicted"/>